<dbReference type="Pfam" id="PF01535">
    <property type="entry name" value="PPR"/>
    <property type="match status" value="3"/>
</dbReference>
<dbReference type="GO" id="GO:0003723">
    <property type="term" value="F:RNA binding"/>
    <property type="evidence" value="ECO:0007669"/>
    <property type="project" value="InterPro"/>
</dbReference>
<dbReference type="FunFam" id="1.25.40.10:FF:000031">
    <property type="entry name" value="Pentatricopeptide repeat-containing protein mitochondrial"/>
    <property type="match status" value="1"/>
</dbReference>
<dbReference type="PANTHER" id="PTHR47926">
    <property type="entry name" value="PENTATRICOPEPTIDE REPEAT-CONTAINING PROTEIN"/>
    <property type="match status" value="1"/>
</dbReference>
<dbReference type="PROSITE" id="PS51375">
    <property type="entry name" value="PPR"/>
    <property type="match status" value="3"/>
</dbReference>
<dbReference type="Gene3D" id="1.25.40.10">
    <property type="entry name" value="Tetratricopeptide repeat domain"/>
    <property type="match status" value="4"/>
</dbReference>
<reference evidence="4" key="1">
    <citation type="submission" date="2016-06" db="EMBL/GenBank/DDBJ databases">
        <title>Parallel loss of symbiosis genes in relatives of nitrogen-fixing non-legume Parasponia.</title>
        <authorList>
            <person name="Van Velzen R."/>
            <person name="Holmer R."/>
            <person name="Bu F."/>
            <person name="Rutten L."/>
            <person name="Van Zeijl A."/>
            <person name="Liu W."/>
            <person name="Santuari L."/>
            <person name="Cao Q."/>
            <person name="Sharma T."/>
            <person name="Shen D."/>
            <person name="Roswanjaya Y."/>
            <person name="Wardhani T."/>
            <person name="Kalhor M.S."/>
            <person name="Jansen J."/>
            <person name="Van den Hoogen J."/>
            <person name="Gungor B."/>
            <person name="Hartog M."/>
            <person name="Hontelez J."/>
            <person name="Verver J."/>
            <person name="Yang W.-C."/>
            <person name="Schijlen E."/>
            <person name="Repin R."/>
            <person name="Schilthuizen M."/>
            <person name="Schranz E."/>
            <person name="Heidstra R."/>
            <person name="Miyata K."/>
            <person name="Fedorova E."/>
            <person name="Kohlen W."/>
            <person name="Bisseling T."/>
            <person name="Smit S."/>
            <person name="Geurts R."/>
        </authorList>
    </citation>
    <scope>NUCLEOTIDE SEQUENCE [LARGE SCALE GENOMIC DNA]</scope>
    <source>
        <strain evidence="4">cv. WU1-14</strain>
    </source>
</reference>
<evidence type="ECO:0000313" key="3">
    <source>
        <dbReference type="EMBL" id="PON57358.1"/>
    </source>
</evidence>
<evidence type="ECO:0000256" key="1">
    <source>
        <dbReference type="ARBA" id="ARBA00022737"/>
    </source>
</evidence>
<dbReference type="NCBIfam" id="TIGR00756">
    <property type="entry name" value="PPR"/>
    <property type="match status" value="4"/>
</dbReference>
<evidence type="ECO:0000256" key="2">
    <source>
        <dbReference type="PROSITE-ProRule" id="PRU00708"/>
    </source>
</evidence>
<dbReference type="OrthoDB" id="736185at2759"/>
<accession>A0A2P5C8I1</accession>
<name>A0A2P5C8I1_PARAD</name>
<dbReference type="InterPro" id="IPR002885">
    <property type="entry name" value="PPR_rpt"/>
</dbReference>
<dbReference type="GO" id="GO:0009451">
    <property type="term" value="P:RNA modification"/>
    <property type="evidence" value="ECO:0007669"/>
    <property type="project" value="InterPro"/>
</dbReference>
<sequence>MSLSFHLQRLTQLLHQNPTIFSCRSLLQIQAQLTTTGLIYSGPSCLLSLLNLSLSTPATLHLATAIFSHIQAPQPLASSTWPLMVRRLALDADPFRVFALFRTMQRLRRNDPVCDPYVYASLVKACNKVSATREGKSVHCHIVRLGLDYNVNVLNSLINFYSCSRSLLGYACVMFDRIPVKTIVTVNGMVSGFLKNELFDAGLRLFKRALACPFGLGLKPNFVTLVCLVSGCVEFGRFDVGRALHCYCCKTGLSLVTEVCNALIDLYSKFVCMKEALCLFNEMPDRDLVSWNTMISGYALVGNSVRAFSLFREMRARNLGFDRVSLISLILVSGNGKDLNMGKIVHGYIKASGTEISLPIGTALINMYSKCGSIESAGKVFFEVQDENIVSWNSMVHAYVESGHDLEALGLFNQIKLRNLKPDEVTMLGLILACRNSGELCHGIDIHSYIESSSHLNKSIKLQNALIDMYAKCGNMARAKLVFDKMPRKDVVSWTSIIAGHAINGQGDEALAAFNRMEAENVEPNSVTFLSVLSACDHAGLVEEGQVLYDSMCKLYNIHPRIEHCGSIVNLHARSGKLEEAYNFVRNMPLGPNAVIWRMLINACRVHGDFDMGLSLIRGFTGLKTSSRVAEDHVVSSNLFAEAGRWDDVLNERSLMATRKAMKAAGKSSVSNLPE</sequence>
<proteinExistence type="predicted"/>
<organism evidence="3 4">
    <name type="scientific">Parasponia andersonii</name>
    <name type="common">Sponia andersonii</name>
    <dbReference type="NCBI Taxonomy" id="3476"/>
    <lineage>
        <taxon>Eukaryota</taxon>
        <taxon>Viridiplantae</taxon>
        <taxon>Streptophyta</taxon>
        <taxon>Embryophyta</taxon>
        <taxon>Tracheophyta</taxon>
        <taxon>Spermatophyta</taxon>
        <taxon>Magnoliopsida</taxon>
        <taxon>eudicotyledons</taxon>
        <taxon>Gunneridae</taxon>
        <taxon>Pentapetalae</taxon>
        <taxon>rosids</taxon>
        <taxon>fabids</taxon>
        <taxon>Rosales</taxon>
        <taxon>Cannabaceae</taxon>
        <taxon>Parasponia</taxon>
    </lineage>
</organism>
<feature type="repeat" description="PPR" evidence="2">
    <location>
        <begin position="388"/>
        <end position="422"/>
    </location>
</feature>
<dbReference type="PANTHER" id="PTHR47926:SF411">
    <property type="entry name" value="PENTATRICOPEPTIDE REPEAT-CONTAINING PROTEIN"/>
    <property type="match status" value="1"/>
</dbReference>
<evidence type="ECO:0000313" key="4">
    <source>
        <dbReference type="Proteomes" id="UP000237105"/>
    </source>
</evidence>
<dbReference type="EMBL" id="JXTB01000160">
    <property type="protein sequence ID" value="PON57358.1"/>
    <property type="molecule type" value="Genomic_DNA"/>
</dbReference>
<dbReference type="FunFam" id="1.25.40.10:FF:000343">
    <property type="entry name" value="Pentatricopeptide repeat-containing protein At3g58590"/>
    <property type="match status" value="1"/>
</dbReference>
<keyword evidence="1" id="KW-0677">Repeat</keyword>
<dbReference type="AlphaFoldDB" id="A0A2P5C8I1"/>
<dbReference type="Pfam" id="PF13041">
    <property type="entry name" value="PPR_2"/>
    <property type="match status" value="2"/>
</dbReference>
<dbReference type="InterPro" id="IPR011990">
    <property type="entry name" value="TPR-like_helical_dom_sf"/>
</dbReference>
<comment type="caution">
    <text evidence="3">The sequence shown here is derived from an EMBL/GenBank/DDBJ whole genome shotgun (WGS) entry which is preliminary data.</text>
</comment>
<dbReference type="Proteomes" id="UP000237105">
    <property type="component" value="Unassembled WGS sequence"/>
</dbReference>
<dbReference type="STRING" id="3476.A0A2P5C8I1"/>
<gene>
    <name evidence="3" type="ORF">PanWU01x14_174750</name>
</gene>
<dbReference type="InterPro" id="IPR046960">
    <property type="entry name" value="PPR_At4g14850-like_plant"/>
</dbReference>
<keyword evidence="4" id="KW-1185">Reference proteome</keyword>
<feature type="repeat" description="PPR" evidence="2">
    <location>
        <begin position="490"/>
        <end position="524"/>
    </location>
</feature>
<protein>
    <submittedName>
        <fullName evidence="3">Tetratricopeptide-like helical domain containing protein</fullName>
    </submittedName>
</protein>
<dbReference type="FunFam" id="1.25.40.10:FF:001093">
    <property type="entry name" value="Pentatricopeptide repeat-containing protein At2g34400"/>
    <property type="match status" value="1"/>
</dbReference>
<feature type="repeat" description="PPR" evidence="2">
    <location>
        <begin position="287"/>
        <end position="321"/>
    </location>
</feature>